<feature type="compositionally biased region" description="Pro residues" evidence="1">
    <location>
        <begin position="71"/>
        <end position="81"/>
    </location>
</feature>
<feature type="compositionally biased region" description="Pro residues" evidence="1">
    <location>
        <begin position="45"/>
        <end position="64"/>
    </location>
</feature>
<sequence length="180" mass="19435">MVGRWGGRAAERGPDRQPARARVTPSRHRPPRELPPLEPLDEPPLDPLPDELPPLDPLVEPPFEPPDEMPDVPPVTEPPEFPVVADPEVVKRVGSGVSVGPEREAVGSATPGLEAVALGTETVVRFGGFGRFDDLLPPPHPARTSTPAVVAAAATVPIRKIRFFVRRMLYTPPWSTVIGL</sequence>
<feature type="compositionally biased region" description="Basic and acidic residues" evidence="1">
    <location>
        <begin position="9"/>
        <end position="18"/>
    </location>
</feature>
<evidence type="ECO:0000256" key="1">
    <source>
        <dbReference type="SAM" id="MobiDB-lite"/>
    </source>
</evidence>
<protein>
    <submittedName>
        <fullName evidence="2">Uncharacterized protein</fullName>
    </submittedName>
</protein>
<gene>
    <name evidence="2" type="ORF">B4N89_02705</name>
</gene>
<comment type="caution">
    <text evidence="2">The sequence shown here is derived from an EMBL/GenBank/DDBJ whole genome shotgun (WGS) entry which is preliminary data.</text>
</comment>
<name>A0A1T3NTP2_9ACTN</name>
<evidence type="ECO:0000313" key="2">
    <source>
        <dbReference type="EMBL" id="OPC80001.1"/>
    </source>
</evidence>
<feature type="region of interest" description="Disordered" evidence="1">
    <location>
        <begin position="1"/>
        <end position="83"/>
    </location>
</feature>
<dbReference type="Proteomes" id="UP000190037">
    <property type="component" value="Unassembled WGS sequence"/>
</dbReference>
<dbReference type="AlphaFoldDB" id="A0A1T3NTP2"/>
<reference evidence="2 3" key="1">
    <citation type="submission" date="2017-03" db="EMBL/GenBank/DDBJ databases">
        <title>Draft genome sequence of Streptomyces scabrisporus NF3, endophyte isolated from Amphipterygium adstringens.</title>
        <authorList>
            <person name="Vazquez M."/>
            <person name="Ceapa C.D."/>
            <person name="Rodriguez Luna D."/>
            <person name="Sanchez Esquivel S."/>
        </authorList>
    </citation>
    <scope>NUCLEOTIDE SEQUENCE [LARGE SCALE GENOMIC DNA]</scope>
    <source>
        <strain evidence="2 3">NF3</strain>
    </source>
</reference>
<dbReference type="EMBL" id="MWQN01000001">
    <property type="protein sequence ID" value="OPC80001.1"/>
    <property type="molecule type" value="Genomic_DNA"/>
</dbReference>
<accession>A0A1T3NTP2</accession>
<keyword evidence="3" id="KW-1185">Reference proteome</keyword>
<proteinExistence type="predicted"/>
<organism evidence="2 3">
    <name type="scientific">Embleya scabrispora</name>
    <dbReference type="NCBI Taxonomy" id="159449"/>
    <lineage>
        <taxon>Bacteria</taxon>
        <taxon>Bacillati</taxon>
        <taxon>Actinomycetota</taxon>
        <taxon>Actinomycetes</taxon>
        <taxon>Kitasatosporales</taxon>
        <taxon>Streptomycetaceae</taxon>
        <taxon>Embleya</taxon>
    </lineage>
</organism>
<evidence type="ECO:0000313" key="3">
    <source>
        <dbReference type="Proteomes" id="UP000190037"/>
    </source>
</evidence>